<accession>A0A327KQ93</accession>
<feature type="transmembrane region" description="Helical" evidence="6">
    <location>
        <begin position="468"/>
        <end position="489"/>
    </location>
</feature>
<feature type="transmembrane region" description="Helical" evidence="6">
    <location>
        <begin position="427"/>
        <end position="448"/>
    </location>
</feature>
<dbReference type="OrthoDB" id="9812221at2"/>
<dbReference type="InterPro" id="IPR036259">
    <property type="entry name" value="MFS_trans_sf"/>
</dbReference>
<feature type="compositionally biased region" description="Pro residues" evidence="5">
    <location>
        <begin position="1"/>
        <end position="12"/>
    </location>
</feature>
<dbReference type="Proteomes" id="UP000249130">
    <property type="component" value="Unassembled WGS sequence"/>
</dbReference>
<feature type="compositionally biased region" description="Low complexity" evidence="5">
    <location>
        <begin position="13"/>
        <end position="28"/>
    </location>
</feature>
<keyword evidence="3 6" id="KW-1133">Transmembrane helix</keyword>
<feature type="transmembrane region" description="Helical" evidence="6">
    <location>
        <begin position="222"/>
        <end position="244"/>
    </location>
</feature>
<feature type="transmembrane region" description="Helical" evidence="6">
    <location>
        <begin position="71"/>
        <end position="90"/>
    </location>
</feature>
<evidence type="ECO:0000259" key="7">
    <source>
        <dbReference type="PROSITE" id="PS50850"/>
    </source>
</evidence>
<keyword evidence="4 6" id="KW-0472">Membrane</keyword>
<feature type="transmembrane region" description="Helical" evidence="6">
    <location>
        <begin position="382"/>
        <end position="406"/>
    </location>
</feature>
<dbReference type="SUPFAM" id="SSF103473">
    <property type="entry name" value="MFS general substrate transporter"/>
    <property type="match status" value="1"/>
</dbReference>
<feature type="region of interest" description="Disordered" evidence="5">
    <location>
        <begin position="1"/>
        <end position="28"/>
    </location>
</feature>
<comment type="caution">
    <text evidence="8">The sequence shown here is derived from an EMBL/GenBank/DDBJ whole genome shotgun (WGS) entry which is preliminary data.</text>
</comment>
<protein>
    <recommendedName>
        <fullName evidence="7">Major facilitator superfamily (MFS) profile domain-containing protein</fullName>
    </recommendedName>
</protein>
<dbReference type="Gene3D" id="1.20.1250.20">
    <property type="entry name" value="MFS general substrate transporter like domains"/>
    <property type="match status" value="1"/>
</dbReference>
<comment type="subcellular location">
    <subcellularLocation>
        <location evidence="1">Membrane</location>
        <topology evidence="1">Multi-pass membrane protein</topology>
    </subcellularLocation>
</comment>
<dbReference type="GO" id="GO:0005886">
    <property type="term" value="C:plasma membrane"/>
    <property type="evidence" value="ECO:0007669"/>
    <property type="project" value="TreeGrafter"/>
</dbReference>
<gene>
    <name evidence="8" type="ORF">CH341_29430</name>
</gene>
<keyword evidence="2 6" id="KW-0812">Transmembrane</keyword>
<dbReference type="Gene3D" id="1.20.1720.10">
    <property type="entry name" value="Multidrug resistance protein D"/>
    <property type="match status" value="1"/>
</dbReference>
<dbReference type="InterPro" id="IPR020846">
    <property type="entry name" value="MFS_dom"/>
</dbReference>
<dbReference type="GO" id="GO:0022857">
    <property type="term" value="F:transmembrane transporter activity"/>
    <property type="evidence" value="ECO:0007669"/>
    <property type="project" value="InterPro"/>
</dbReference>
<feature type="transmembrane region" description="Helical" evidence="6">
    <location>
        <begin position="102"/>
        <end position="120"/>
    </location>
</feature>
<organism evidence="8 9">
    <name type="scientific">Rhodoplanes roseus</name>
    <dbReference type="NCBI Taxonomy" id="29409"/>
    <lineage>
        <taxon>Bacteria</taxon>
        <taxon>Pseudomonadati</taxon>
        <taxon>Pseudomonadota</taxon>
        <taxon>Alphaproteobacteria</taxon>
        <taxon>Hyphomicrobiales</taxon>
        <taxon>Nitrobacteraceae</taxon>
        <taxon>Rhodoplanes</taxon>
    </lineage>
</organism>
<feature type="transmembrane region" description="Helical" evidence="6">
    <location>
        <begin position="322"/>
        <end position="345"/>
    </location>
</feature>
<dbReference type="AlphaFoldDB" id="A0A327KQ93"/>
<feature type="domain" description="Major facilitator superfamily (MFS) profile" evidence="7">
    <location>
        <begin position="37"/>
        <end position="493"/>
    </location>
</feature>
<feature type="transmembrane region" description="Helical" evidence="6">
    <location>
        <begin position="250"/>
        <end position="271"/>
    </location>
</feature>
<evidence type="ECO:0000256" key="1">
    <source>
        <dbReference type="ARBA" id="ARBA00004141"/>
    </source>
</evidence>
<feature type="transmembrane region" description="Helical" evidence="6">
    <location>
        <begin position="37"/>
        <end position="59"/>
    </location>
</feature>
<dbReference type="EMBL" id="NPEX01000435">
    <property type="protein sequence ID" value="RAI37558.1"/>
    <property type="molecule type" value="Genomic_DNA"/>
</dbReference>
<evidence type="ECO:0000313" key="9">
    <source>
        <dbReference type="Proteomes" id="UP000249130"/>
    </source>
</evidence>
<feature type="transmembrane region" description="Helical" evidence="6">
    <location>
        <begin position="291"/>
        <end position="316"/>
    </location>
</feature>
<dbReference type="PRINTS" id="PR01036">
    <property type="entry name" value="TCRTETB"/>
</dbReference>
<feature type="transmembrane region" description="Helical" evidence="6">
    <location>
        <begin position="160"/>
        <end position="182"/>
    </location>
</feature>
<feature type="transmembrane region" description="Helical" evidence="6">
    <location>
        <begin position="357"/>
        <end position="376"/>
    </location>
</feature>
<dbReference type="PANTHER" id="PTHR23501:SF197">
    <property type="entry name" value="COMD"/>
    <property type="match status" value="1"/>
</dbReference>
<sequence length="493" mass="50300">MSAPEAPGPQPPQASTQTPSPSAPSAAPLDEPAVRRIVLGVLVAMFLAAANQTVVTTALPTIGRSLNDFGNLTWVVTAYLLAATVVSPLYGKLADAWGRRVMMMAAIGLFMAGSAVSALAPDMLTLIVGRGLQGIGGGGIFPLAQTVISDVVAPRERGKYQAYIGIVWLVAGFGGPVIGGVLSQHGHWSMIFWANLPLGAAVAVSSWRALAKLPRHERPHRIDWLGAALMTLAALSTLLALGWGGTRVPWISGTIAGLVAAAVLFSVLFAWRLACAEEPFLPPAVLNNPVVRLGTVASAGAVSTPMAMTVFLPLYYETVHGLSAAMAGLALVPVALVSAPGSMLSSRAMTSRHGYKLIPMIGYAAAVAAVVALAALPEPSLAVGMGLLCIVSFGTGTAIPVCTVCIQNAVAPHQVGTATGVMNFSRALLSSLLVAVLGAILLAGFGVVPERGGGSAAAVTLHGPEAAAVFRWLFAAGAVALAGGLLALLRMEE</sequence>
<evidence type="ECO:0000256" key="3">
    <source>
        <dbReference type="ARBA" id="ARBA00022989"/>
    </source>
</evidence>
<proteinExistence type="predicted"/>
<reference evidence="8 9" key="1">
    <citation type="submission" date="2017-07" db="EMBL/GenBank/DDBJ databases">
        <title>Draft Genome Sequences of Select Purple Nonsulfur Bacteria.</title>
        <authorList>
            <person name="Lasarre B."/>
            <person name="Mckinlay J.B."/>
        </authorList>
    </citation>
    <scope>NUCLEOTIDE SEQUENCE [LARGE SCALE GENOMIC DNA]</scope>
    <source>
        <strain evidence="8 9">DSM 5909</strain>
    </source>
</reference>
<evidence type="ECO:0000256" key="6">
    <source>
        <dbReference type="SAM" id="Phobius"/>
    </source>
</evidence>
<feature type="transmembrane region" description="Helical" evidence="6">
    <location>
        <begin position="188"/>
        <end position="210"/>
    </location>
</feature>
<evidence type="ECO:0000256" key="5">
    <source>
        <dbReference type="SAM" id="MobiDB-lite"/>
    </source>
</evidence>
<feature type="non-terminal residue" evidence="8">
    <location>
        <position position="493"/>
    </location>
</feature>
<name>A0A327KQ93_9BRAD</name>
<keyword evidence="9" id="KW-1185">Reference proteome</keyword>
<dbReference type="InterPro" id="IPR011701">
    <property type="entry name" value="MFS"/>
</dbReference>
<evidence type="ECO:0000256" key="2">
    <source>
        <dbReference type="ARBA" id="ARBA00022692"/>
    </source>
</evidence>
<dbReference type="PANTHER" id="PTHR23501">
    <property type="entry name" value="MAJOR FACILITATOR SUPERFAMILY"/>
    <property type="match status" value="1"/>
</dbReference>
<dbReference type="PROSITE" id="PS50850">
    <property type="entry name" value="MFS"/>
    <property type="match status" value="1"/>
</dbReference>
<evidence type="ECO:0000313" key="8">
    <source>
        <dbReference type="EMBL" id="RAI37558.1"/>
    </source>
</evidence>
<evidence type="ECO:0000256" key="4">
    <source>
        <dbReference type="ARBA" id="ARBA00023136"/>
    </source>
</evidence>
<dbReference type="RefSeq" id="WP_111422977.1">
    <property type="nucleotide sequence ID" value="NZ_NPEX01000435.1"/>
</dbReference>
<dbReference type="Pfam" id="PF07690">
    <property type="entry name" value="MFS_1"/>
    <property type="match status" value="1"/>
</dbReference>